<keyword evidence="4" id="KW-1003">Cell membrane</keyword>
<comment type="similarity">
    <text evidence="2">Belongs to the inorganic phosphate transporter (PiT) (TC 2.A.20) family. Pit subfamily.</text>
</comment>
<keyword evidence="5 11" id="KW-0592">Phosphate transport</keyword>
<dbReference type="Pfam" id="PF01384">
    <property type="entry name" value="PHO4"/>
    <property type="match status" value="1"/>
</dbReference>
<feature type="transmembrane region" description="Helical" evidence="11">
    <location>
        <begin position="151"/>
        <end position="169"/>
    </location>
</feature>
<keyword evidence="13" id="KW-1185">Reference proteome</keyword>
<evidence type="ECO:0000256" key="8">
    <source>
        <dbReference type="ARBA" id="ARBA00022989"/>
    </source>
</evidence>
<keyword evidence="6 11" id="KW-0812">Transmembrane</keyword>
<organism evidence="12 13">
    <name type="scientific">Commensalibacter papalotli</name>
    <name type="common">ex Botero et al. 2024</name>
    <dbReference type="NCBI Taxonomy" id="2972766"/>
    <lineage>
        <taxon>Bacteria</taxon>
        <taxon>Pseudomonadati</taxon>
        <taxon>Pseudomonadota</taxon>
        <taxon>Alphaproteobacteria</taxon>
        <taxon>Acetobacterales</taxon>
        <taxon>Acetobacteraceae</taxon>
    </lineage>
</organism>
<evidence type="ECO:0000256" key="3">
    <source>
        <dbReference type="ARBA" id="ARBA00022448"/>
    </source>
</evidence>
<feature type="transmembrane region" description="Helical" evidence="11">
    <location>
        <begin position="84"/>
        <end position="111"/>
    </location>
</feature>
<accession>A0ABM9HP20</accession>
<evidence type="ECO:0000256" key="2">
    <source>
        <dbReference type="ARBA" id="ARBA00005342"/>
    </source>
</evidence>
<evidence type="ECO:0000256" key="5">
    <source>
        <dbReference type="ARBA" id="ARBA00022592"/>
    </source>
</evidence>
<feature type="transmembrane region" description="Helical" evidence="11">
    <location>
        <begin position="254"/>
        <end position="272"/>
    </location>
</feature>
<feature type="transmembrane region" description="Helical" evidence="11">
    <location>
        <begin position="123"/>
        <end position="145"/>
    </location>
</feature>
<feature type="transmembrane region" description="Helical" evidence="11">
    <location>
        <begin position="189"/>
        <end position="209"/>
    </location>
</feature>
<keyword evidence="9 11" id="KW-0472">Membrane</keyword>
<dbReference type="PANTHER" id="PTHR11101:SF65">
    <property type="entry name" value="LOW-AFFINITY INORGANIC PHOSPHATE TRANSPORTER PITA-RELATED"/>
    <property type="match status" value="1"/>
</dbReference>
<dbReference type="InterPro" id="IPR001204">
    <property type="entry name" value="Phos_transporter"/>
</dbReference>
<dbReference type="Proteomes" id="UP001154272">
    <property type="component" value="Unassembled WGS sequence"/>
</dbReference>
<comment type="catalytic activity">
    <reaction evidence="10">
        <text>phosphate(in) + H(+)(in) = phosphate(out) + H(+)(out)</text>
        <dbReference type="Rhea" id="RHEA:29939"/>
        <dbReference type="ChEBI" id="CHEBI:15378"/>
        <dbReference type="ChEBI" id="CHEBI:43474"/>
    </reaction>
</comment>
<gene>
    <name evidence="12" type="ORF">R83534S58_LOCUS1164</name>
</gene>
<keyword evidence="3 11" id="KW-0813">Transport</keyword>
<name>A0ABM9HP20_9PROT</name>
<dbReference type="EMBL" id="CAMXCH010000002">
    <property type="protein sequence ID" value="CAI3941659.1"/>
    <property type="molecule type" value="Genomic_DNA"/>
</dbReference>
<keyword evidence="8 11" id="KW-1133">Transmembrane helix</keyword>
<dbReference type="PANTHER" id="PTHR11101">
    <property type="entry name" value="PHOSPHATE TRANSPORTER"/>
    <property type="match status" value="1"/>
</dbReference>
<feature type="transmembrane region" description="Helical" evidence="11">
    <location>
        <begin position="493"/>
        <end position="515"/>
    </location>
</feature>
<evidence type="ECO:0000256" key="7">
    <source>
        <dbReference type="ARBA" id="ARBA00022847"/>
    </source>
</evidence>
<dbReference type="RefSeq" id="WP_034336311.1">
    <property type="nucleotide sequence ID" value="NZ_CAMXCH010000002.1"/>
</dbReference>
<evidence type="ECO:0000256" key="1">
    <source>
        <dbReference type="ARBA" id="ARBA00004651"/>
    </source>
</evidence>
<evidence type="ECO:0000313" key="13">
    <source>
        <dbReference type="Proteomes" id="UP001154272"/>
    </source>
</evidence>
<comment type="subcellular location">
    <subcellularLocation>
        <location evidence="1">Cell membrane</location>
        <topology evidence="1">Multi-pass membrane protein</topology>
    </subcellularLocation>
    <subcellularLocation>
        <location evidence="11">Membrane</location>
        <topology evidence="11">Multi-pass membrane protein</topology>
    </subcellularLocation>
</comment>
<evidence type="ECO:0000256" key="10">
    <source>
        <dbReference type="ARBA" id="ARBA00047348"/>
    </source>
</evidence>
<sequence length="518" mass="56460">MTLRNRSLLNTIAFLSVLLGAIIYTILHVREDLIGSTHSSSLAFLLLGLALIIALGFEFVNGFHDTANAVATVIYSNSLPPTFAVIWSGIWNFIGVLLSSGAVAYTIISLLPIELVLKVGSEAGFSMIFALLLAAVIWNLLTWFFGIPNSSSHTLIGSILGVGLMNQLLMGDSVASGVDWGQALQVFKALIFSPLAGFVIALLCMNLMRVLLPIPTLYQAPKDGKAPPWPMRLLLILTCTGVSFSHGSNDGQKGMGLIMLILIGTVPTAYALNNAVSSKQVEEFTHQAIVVDKILANYGSDTVLSLEDSRAILTKTIQKNHLLPDTIPAMRTMLKLIQVDVGNKTTFREVPVENQTNLRNNLYLLDQNLIHFTHLQADLPKEQEKIIENFESDIVTAIQFIPPWVKVVVAIALGLGTMVGWKRIVVTVGKKIGKHEMSYGQGAVAETVAMTMIQMGNEFHMPISTTHVVTSAIAGTSVGRGNGIQWKTIRNMAMAWVLTLPMSIILSGCLFWLFLKFF</sequence>
<protein>
    <recommendedName>
        <fullName evidence="11">Phosphate transporter</fullName>
    </recommendedName>
</protein>
<keyword evidence="7" id="KW-0769">Symport</keyword>
<proteinExistence type="inferred from homology"/>
<comment type="caution">
    <text evidence="12">The sequence shown here is derived from an EMBL/GenBank/DDBJ whole genome shotgun (WGS) entry which is preliminary data.</text>
</comment>
<evidence type="ECO:0000256" key="9">
    <source>
        <dbReference type="ARBA" id="ARBA00023136"/>
    </source>
</evidence>
<evidence type="ECO:0000313" key="12">
    <source>
        <dbReference type="EMBL" id="CAI3941659.1"/>
    </source>
</evidence>
<feature type="transmembrane region" description="Helical" evidence="11">
    <location>
        <begin position="12"/>
        <end position="30"/>
    </location>
</feature>
<evidence type="ECO:0000256" key="6">
    <source>
        <dbReference type="ARBA" id="ARBA00022692"/>
    </source>
</evidence>
<reference evidence="12" key="1">
    <citation type="submission" date="2022-10" db="EMBL/GenBank/DDBJ databases">
        <authorList>
            <person name="Botero Cardona J."/>
        </authorList>
    </citation>
    <scope>NUCLEOTIDE SEQUENCE</scope>
    <source>
        <strain evidence="12">R-83534</strain>
    </source>
</reference>
<evidence type="ECO:0000256" key="11">
    <source>
        <dbReference type="RuleBase" id="RU363058"/>
    </source>
</evidence>
<feature type="transmembrane region" description="Helical" evidence="11">
    <location>
        <begin position="42"/>
        <end position="64"/>
    </location>
</feature>
<evidence type="ECO:0000256" key="4">
    <source>
        <dbReference type="ARBA" id="ARBA00022475"/>
    </source>
</evidence>